<evidence type="ECO:0000313" key="2">
    <source>
        <dbReference type="Proteomes" id="UP000276133"/>
    </source>
</evidence>
<name>A0A3M7R4G4_BRAPC</name>
<reference evidence="1 2" key="1">
    <citation type="journal article" date="2018" name="Sci. Rep.">
        <title>Genomic signatures of local adaptation to the degree of environmental predictability in rotifers.</title>
        <authorList>
            <person name="Franch-Gras L."/>
            <person name="Hahn C."/>
            <person name="Garcia-Roger E.M."/>
            <person name="Carmona M.J."/>
            <person name="Serra M."/>
            <person name="Gomez A."/>
        </authorList>
    </citation>
    <scope>NUCLEOTIDE SEQUENCE [LARGE SCALE GENOMIC DNA]</scope>
    <source>
        <strain evidence="1">HYR1</strain>
    </source>
</reference>
<organism evidence="1 2">
    <name type="scientific">Brachionus plicatilis</name>
    <name type="common">Marine rotifer</name>
    <name type="synonym">Brachionus muelleri</name>
    <dbReference type="NCBI Taxonomy" id="10195"/>
    <lineage>
        <taxon>Eukaryota</taxon>
        <taxon>Metazoa</taxon>
        <taxon>Spiralia</taxon>
        <taxon>Gnathifera</taxon>
        <taxon>Rotifera</taxon>
        <taxon>Eurotatoria</taxon>
        <taxon>Monogononta</taxon>
        <taxon>Pseudotrocha</taxon>
        <taxon>Ploima</taxon>
        <taxon>Brachionidae</taxon>
        <taxon>Brachionus</taxon>
    </lineage>
</organism>
<dbReference type="AlphaFoldDB" id="A0A3M7R4G4"/>
<evidence type="ECO:0000313" key="1">
    <source>
        <dbReference type="EMBL" id="RNA18128.1"/>
    </source>
</evidence>
<proteinExistence type="predicted"/>
<dbReference type="EMBL" id="REGN01004304">
    <property type="protein sequence ID" value="RNA18128.1"/>
    <property type="molecule type" value="Genomic_DNA"/>
</dbReference>
<accession>A0A3M7R4G4</accession>
<protein>
    <submittedName>
        <fullName evidence="1">Uncharacterized protein</fullName>
    </submittedName>
</protein>
<sequence>MVNDFCMHIYYLEQIRGHVSFTAFYFLTCQTFEQSFLNTMNFIAASWDLIFLGLKTNIINQNIILDLI</sequence>
<dbReference type="Proteomes" id="UP000276133">
    <property type="component" value="Unassembled WGS sequence"/>
</dbReference>
<comment type="caution">
    <text evidence="1">The sequence shown here is derived from an EMBL/GenBank/DDBJ whole genome shotgun (WGS) entry which is preliminary data.</text>
</comment>
<keyword evidence="2" id="KW-1185">Reference proteome</keyword>
<gene>
    <name evidence="1" type="ORF">BpHYR1_022505</name>
</gene>